<keyword evidence="3" id="KW-1185">Reference proteome</keyword>
<dbReference type="EMBL" id="JBBNAF010000001">
    <property type="protein sequence ID" value="KAK9167867.1"/>
    <property type="molecule type" value="Genomic_DNA"/>
</dbReference>
<reference evidence="2 3" key="1">
    <citation type="submission" date="2024-01" db="EMBL/GenBank/DDBJ databases">
        <title>Genome assemblies of Stephania.</title>
        <authorList>
            <person name="Yang L."/>
        </authorList>
    </citation>
    <scope>NUCLEOTIDE SEQUENCE [LARGE SCALE GENOMIC DNA]</scope>
    <source>
        <strain evidence="2">YNDBR</strain>
        <tissue evidence="2">Leaf</tissue>
    </source>
</reference>
<dbReference type="AlphaFoldDB" id="A0AAP0LCR6"/>
<evidence type="ECO:0000313" key="2">
    <source>
        <dbReference type="EMBL" id="KAK9167867.1"/>
    </source>
</evidence>
<accession>A0AAP0LCR6</accession>
<organism evidence="2 3">
    <name type="scientific">Stephania yunnanensis</name>
    <dbReference type="NCBI Taxonomy" id="152371"/>
    <lineage>
        <taxon>Eukaryota</taxon>
        <taxon>Viridiplantae</taxon>
        <taxon>Streptophyta</taxon>
        <taxon>Embryophyta</taxon>
        <taxon>Tracheophyta</taxon>
        <taxon>Spermatophyta</taxon>
        <taxon>Magnoliopsida</taxon>
        <taxon>Ranunculales</taxon>
        <taxon>Menispermaceae</taxon>
        <taxon>Menispermoideae</taxon>
        <taxon>Cissampelideae</taxon>
        <taxon>Stephania</taxon>
    </lineage>
</organism>
<proteinExistence type="predicted"/>
<comment type="caution">
    <text evidence="2">The sequence shown here is derived from an EMBL/GenBank/DDBJ whole genome shotgun (WGS) entry which is preliminary data.</text>
</comment>
<sequence length="88" mass="10101">MIPGLADSMEMLLLRNNQQAYASITSLLLHHHHQQQQQRLKRDHQNHLHFPLLAPDPPKTLPTTNPSNRINGSIQSIDRNSEMQFTTS</sequence>
<protein>
    <submittedName>
        <fullName evidence="2">Uncharacterized protein</fullName>
    </submittedName>
</protein>
<name>A0AAP0LCR6_9MAGN</name>
<evidence type="ECO:0000256" key="1">
    <source>
        <dbReference type="SAM" id="MobiDB-lite"/>
    </source>
</evidence>
<feature type="compositionally biased region" description="Polar residues" evidence="1">
    <location>
        <begin position="61"/>
        <end position="88"/>
    </location>
</feature>
<feature type="region of interest" description="Disordered" evidence="1">
    <location>
        <begin position="49"/>
        <end position="88"/>
    </location>
</feature>
<dbReference type="Proteomes" id="UP001420932">
    <property type="component" value="Unassembled WGS sequence"/>
</dbReference>
<gene>
    <name evidence="2" type="ORF">Syun_000007</name>
</gene>
<evidence type="ECO:0000313" key="3">
    <source>
        <dbReference type="Proteomes" id="UP001420932"/>
    </source>
</evidence>